<dbReference type="EMBL" id="BAABGT010000122">
    <property type="protein sequence ID" value="GAA4560466.1"/>
    <property type="molecule type" value="Genomic_DNA"/>
</dbReference>
<dbReference type="Pfam" id="PF16192">
    <property type="entry name" value="PMT_4TMC"/>
    <property type="match status" value="1"/>
</dbReference>
<evidence type="ECO:0000256" key="5">
    <source>
        <dbReference type="ARBA" id="ARBA00022679"/>
    </source>
</evidence>
<comment type="similarity">
    <text evidence="3 10">Belongs to the glycosyltransferase 39 family.</text>
</comment>
<keyword evidence="8 10" id="KW-0472">Membrane</keyword>
<keyword evidence="5 10" id="KW-0808">Transferase</keyword>
<feature type="compositionally biased region" description="Basic and acidic residues" evidence="11">
    <location>
        <begin position="1"/>
        <end position="13"/>
    </location>
</feature>
<gene>
    <name evidence="14" type="ORF">GCM10023175_70550</name>
</gene>
<sequence length="525" mass="57864">MRRDRVVEPDERAVAGTTVVGTPPPLRAPEPDPAVRLGPPMPTDTARGWIVALSLALLGGVLRFTGLGYPTDAGTPVFDEKHYVPQAWQMLRNGGVEDNPGYELVAHPPLGKQLIAIGEWVFGYDPLGWRAAAALCGTLMIVMIVRVGRRLTRSTLLGGIAGVLLVCDGVSHVQARVGMLDVFQAFFVLAAFCTLVRDRDDARDRLGALLDRVGDTPFGPALGVRWWRIATGVLLGMGCGVKWSGVYWIVFFGVLAVLWDVSARRSAGVVRPWVGAIRRDLAPAVGILAVLPVLVYLACWWAWFGSEVGIDRHVVGREVGTGGTWSFVPDALRSLWYYSGHVLDFHESLDTPAGHPHPWESKPWTWPMGLRPMLYFYESDIPCTDGTCTSAVMLVGTPALWWPAIPVLGWALWRAVTRVDWRYIAVLVGYGAGFLPWFVNLDRQMYFFYMTPVAPFLVLATVLVMGDVLGRAQRAGSERRQTGLLVVGLWVGAVVANFAWLWPILVGLPITPGHWQAELWLPSWR</sequence>
<feature type="domain" description="ArnT-like N-terminal" evidence="12">
    <location>
        <begin position="128"/>
        <end position="301"/>
    </location>
</feature>
<dbReference type="Pfam" id="PF02366">
    <property type="entry name" value="PMT"/>
    <property type="match status" value="1"/>
</dbReference>
<keyword evidence="15" id="KW-1185">Reference proteome</keyword>
<feature type="transmembrane region" description="Helical" evidence="10">
    <location>
        <begin position="281"/>
        <end position="303"/>
    </location>
</feature>
<evidence type="ECO:0000256" key="7">
    <source>
        <dbReference type="ARBA" id="ARBA00022989"/>
    </source>
</evidence>
<dbReference type="PANTHER" id="PTHR10050">
    <property type="entry name" value="DOLICHYL-PHOSPHATE-MANNOSE--PROTEIN MANNOSYLTRANSFERASE"/>
    <property type="match status" value="1"/>
</dbReference>
<organism evidence="14 15">
    <name type="scientific">Pseudonocardia xishanensis</name>
    <dbReference type="NCBI Taxonomy" id="630995"/>
    <lineage>
        <taxon>Bacteria</taxon>
        <taxon>Bacillati</taxon>
        <taxon>Actinomycetota</taxon>
        <taxon>Actinomycetes</taxon>
        <taxon>Pseudonocardiales</taxon>
        <taxon>Pseudonocardiaceae</taxon>
        <taxon>Pseudonocardia</taxon>
    </lineage>
</organism>
<comment type="subcellular location">
    <subcellularLocation>
        <location evidence="10">Cell membrane</location>
    </subcellularLocation>
    <subcellularLocation>
        <location evidence="1">Endomembrane system</location>
        <topology evidence="1">Multi-pass membrane protein</topology>
    </subcellularLocation>
</comment>
<dbReference type="InterPro" id="IPR003342">
    <property type="entry name" value="ArnT-like_N"/>
</dbReference>
<reference evidence="15" key="1">
    <citation type="journal article" date="2019" name="Int. J. Syst. Evol. Microbiol.">
        <title>The Global Catalogue of Microorganisms (GCM) 10K type strain sequencing project: providing services to taxonomists for standard genome sequencing and annotation.</title>
        <authorList>
            <consortium name="The Broad Institute Genomics Platform"/>
            <consortium name="The Broad Institute Genome Sequencing Center for Infectious Disease"/>
            <person name="Wu L."/>
            <person name="Ma J."/>
        </authorList>
    </citation>
    <scope>NUCLEOTIDE SEQUENCE [LARGE SCALE GENOMIC DNA]</scope>
    <source>
        <strain evidence="15">JCM 17906</strain>
    </source>
</reference>
<keyword evidence="4 10" id="KW-0328">Glycosyltransferase</keyword>
<feature type="region of interest" description="Disordered" evidence="11">
    <location>
        <begin position="1"/>
        <end position="33"/>
    </location>
</feature>
<feature type="transmembrane region" description="Helical" evidence="10">
    <location>
        <begin position="423"/>
        <end position="440"/>
    </location>
</feature>
<accession>A0ABP8S4M4</accession>
<feature type="transmembrane region" description="Helical" evidence="10">
    <location>
        <begin position="399"/>
        <end position="416"/>
    </location>
</feature>
<evidence type="ECO:0000313" key="15">
    <source>
        <dbReference type="Proteomes" id="UP001501598"/>
    </source>
</evidence>
<keyword evidence="10" id="KW-1003">Cell membrane</keyword>
<evidence type="ECO:0000256" key="10">
    <source>
        <dbReference type="RuleBase" id="RU367007"/>
    </source>
</evidence>
<feature type="transmembrane region" description="Helical" evidence="10">
    <location>
        <begin position="127"/>
        <end position="147"/>
    </location>
</feature>
<evidence type="ECO:0000259" key="13">
    <source>
        <dbReference type="Pfam" id="PF16192"/>
    </source>
</evidence>
<evidence type="ECO:0000256" key="2">
    <source>
        <dbReference type="ARBA" id="ARBA00004922"/>
    </source>
</evidence>
<dbReference type="InterPro" id="IPR027005">
    <property type="entry name" value="PMT-like"/>
</dbReference>
<evidence type="ECO:0000256" key="3">
    <source>
        <dbReference type="ARBA" id="ARBA00007222"/>
    </source>
</evidence>
<dbReference type="PANTHER" id="PTHR10050:SF46">
    <property type="entry name" value="PROTEIN O-MANNOSYL-TRANSFERASE 2"/>
    <property type="match status" value="1"/>
</dbReference>
<feature type="compositionally biased region" description="Pro residues" evidence="11">
    <location>
        <begin position="22"/>
        <end position="32"/>
    </location>
</feature>
<feature type="domain" description="Protein O-mannosyl-transferase C-terminal four TM" evidence="13">
    <location>
        <begin position="334"/>
        <end position="524"/>
    </location>
</feature>
<comment type="pathway">
    <text evidence="2 10">Protein modification; protein glycosylation.</text>
</comment>
<name>A0ABP8S4M4_9PSEU</name>
<evidence type="ECO:0000256" key="4">
    <source>
        <dbReference type="ARBA" id="ARBA00022676"/>
    </source>
</evidence>
<evidence type="ECO:0000256" key="9">
    <source>
        <dbReference type="ARBA" id="ARBA00093617"/>
    </source>
</evidence>
<dbReference type="Proteomes" id="UP001501598">
    <property type="component" value="Unassembled WGS sequence"/>
</dbReference>
<feature type="transmembrane region" description="Helical" evidence="10">
    <location>
        <begin position="49"/>
        <end position="69"/>
    </location>
</feature>
<feature type="transmembrane region" description="Helical" evidence="10">
    <location>
        <begin position="446"/>
        <end position="470"/>
    </location>
</feature>
<evidence type="ECO:0000256" key="6">
    <source>
        <dbReference type="ARBA" id="ARBA00022692"/>
    </source>
</evidence>
<evidence type="ECO:0000256" key="11">
    <source>
        <dbReference type="SAM" id="MobiDB-lite"/>
    </source>
</evidence>
<comment type="caution">
    <text evidence="14">The sequence shown here is derived from an EMBL/GenBank/DDBJ whole genome shotgun (WGS) entry which is preliminary data.</text>
</comment>
<dbReference type="EC" id="2.4.1.-" evidence="10"/>
<evidence type="ECO:0000313" key="14">
    <source>
        <dbReference type="EMBL" id="GAA4560466.1"/>
    </source>
</evidence>
<protein>
    <recommendedName>
        <fullName evidence="9 10">Polyprenol-phosphate-mannose--protein mannosyltransferase</fullName>
        <ecNumber evidence="10">2.4.1.-</ecNumber>
    </recommendedName>
</protein>
<keyword evidence="7 10" id="KW-1133">Transmembrane helix</keyword>
<comment type="function">
    <text evidence="10">Protein O-mannosyltransferase that catalyzes the transfer of a single mannose residue from a polyprenol phospho-mannosyl lipidic donor to the hydroxyl group of selected serine and threonine residues in acceptor proteins.</text>
</comment>
<feature type="transmembrane region" description="Helical" evidence="10">
    <location>
        <begin position="243"/>
        <end position="261"/>
    </location>
</feature>
<feature type="transmembrane region" description="Helical" evidence="10">
    <location>
        <begin position="482"/>
        <end position="502"/>
    </location>
</feature>
<keyword evidence="6 10" id="KW-0812">Transmembrane</keyword>
<evidence type="ECO:0000259" key="12">
    <source>
        <dbReference type="Pfam" id="PF02366"/>
    </source>
</evidence>
<evidence type="ECO:0000256" key="1">
    <source>
        <dbReference type="ARBA" id="ARBA00004127"/>
    </source>
</evidence>
<evidence type="ECO:0000256" key="8">
    <source>
        <dbReference type="ARBA" id="ARBA00023136"/>
    </source>
</evidence>
<proteinExistence type="inferred from homology"/>
<dbReference type="InterPro" id="IPR032421">
    <property type="entry name" value="PMT_4TMC"/>
</dbReference>
<feature type="transmembrane region" description="Helical" evidence="10">
    <location>
        <begin position="154"/>
        <end position="171"/>
    </location>
</feature>